<feature type="transmembrane region" description="Helical" evidence="2">
    <location>
        <begin position="145"/>
        <end position="164"/>
    </location>
</feature>
<dbReference type="AlphaFoldDB" id="A0A2D2AWX5"/>
<dbReference type="GO" id="GO:0003677">
    <property type="term" value="F:DNA binding"/>
    <property type="evidence" value="ECO:0007669"/>
    <property type="project" value="UniProtKB-KW"/>
</dbReference>
<reference evidence="4 5" key="1">
    <citation type="submission" date="2017-10" db="EMBL/GenBank/DDBJ databases">
        <title>Genome sequence of Caulobacter mirabilis FWC38.</title>
        <authorList>
            <person name="Fiebig A."/>
            <person name="Crosson S."/>
        </authorList>
    </citation>
    <scope>NUCLEOTIDE SEQUENCE [LARGE SCALE GENOMIC DNA]</scope>
    <source>
        <strain evidence="4 5">FWC 38</strain>
    </source>
</reference>
<dbReference type="GO" id="GO:0000156">
    <property type="term" value="F:phosphorelay response regulator activity"/>
    <property type="evidence" value="ECO:0007669"/>
    <property type="project" value="InterPro"/>
</dbReference>
<name>A0A2D2AWX5_9CAUL</name>
<dbReference type="KEGG" id="cmb:CSW64_08790"/>
<keyword evidence="5" id="KW-1185">Reference proteome</keyword>
<dbReference type="Gene3D" id="2.40.50.1020">
    <property type="entry name" value="LytTr DNA-binding domain"/>
    <property type="match status" value="1"/>
</dbReference>
<dbReference type="PIRSF" id="PIRSF031767">
    <property type="entry name" value="MHYE_LytTR"/>
    <property type="match status" value="1"/>
</dbReference>
<evidence type="ECO:0000313" key="4">
    <source>
        <dbReference type="EMBL" id="ATQ42504.1"/>
    </source>
</evidence>
<evidence type="ECO:0000256" key="2">
    <source>
        <dbReference type="SAM" id="Phobius"/>
    </source>
</evidence>
<dbReference type="InterPro" id="IPR046947">
    <property type="entry name" value="LytR-like"/>
</dbReference>
<feature type="region of interest" description="Disordered" evidence="1">
    <location>
        <begin position="1"/>
        <end position="28"/>
    </location>
</feature>
<sequence length="308" mass="32645">MESALAVDPVPSPGDRLDHRPGGPTSARLGERLKRLPTATWVWAFTAYSWLATTVSAAWFARRADPDLGVGASLLWQGSIYAAWLPAAGLVWLLLRRFGGGAGGLAALIMAGLVCIPLEAFVASLIDAGMAGRTGDLAARTLARLPVAILLYTAIVAVALAAAHHRRAREAQARADDLSALLSTARAAQTEATPSPRLLVSLGGRRAAIDTAEIEWLGAAGNYVVVHWAGREGLIRETLQTLADRLDPAVFARCHRSTLVNLARVKTAQPLSDGAWRLTLESGAELVASRTYRDAILRRLKGEATPAG</sequence>
<proteinExistence type="predicted"/>
<keyword evidence="2" id="KW-1133">Transmembrane helix</keyword>
<dbReference type="PANTHER" id="PTHR37299:SF1">
    <property type="entry name" value="STAGE 0 SPORULATION PROTEIN A HOMOLOG"/>
    <property type="match status" value="1"/>
</dbReference>
<feature type="transmembrane region" description="Helical" evidence="2">
    <location>
        <begin position="74"/>
        <end position="95"/>
    </location>
</feature>
<dbReference type="SMART" id="SM00850">
    <property type="entry name" value="LytTR"/>
    <property type="match status" value="1"/>
</dbReference>
<keyword evidence="4" id="KW-0238">DNA-binding</keyword>
<keyword evidence="2" id="KW-0812">Transmembrane</keyword>
<feature type="transmembrane region" description="Helical" evidence="2">
    <location>
        <begin position="102"/>
        <end position="125"/>
    </location>
</feature>
<keyword evidence="2" id="KW-0472">Membrane</keyword>
<dbReference type="Proteomes" id="UP000228945">
    <property type="component" value="Chromosome"/>
</dbReference>
<accession>A0A2D2AWX5</accession>
<dbReference type="EMBL" id="CP024201">
    <property type="protein sequence ID" value="ATQ42504.1"/>
    <property type="molecule type" value="Genomic_DNA"/>
</dbReference>
<feature type="transmembrane region" description="Helical" evidence="2">
    <location>
        <begin position="41"/>
        <end position="62"/>
    </location>
</feature>
<dbReference type="InterPro" id="IPR007492">
    <property type="entry name" value="LytTR_DNA-bd_dom"/>
</dbReference>
<evidence type="ECO:0000259" key="3">
    <source>
        <dbReference type="PROSITE" id="PS50930"/>
    </source>
</evidence>
<organism evidence="4 5">
    <name type="scientific">Caulobacter mirabilis</name>
    <dbReference type="NCBI Taxonomy" id="69666"/>
    <lineage>
        <taxon>Bacteria</taxon>
        <taxon>Pseudomonadati</taxon>
        <taxon>Pseudomonadota</taxon>
        <taxon>Alphaproteobacteria</taxon>
        <taxon>Caulobacterales</taxon>
        <taxon>Caulobacteraceae</taxon>
        <taxon>Caulobacter</taxon>
    </lineage>
</organism>
<dbReference type="PROSITE" id="PS50930">
    <property type="entry name" value="HTH_LYTTR"/>
    <property type="match status" value="1"/>
</dbReference>
<dbReference type="Pfam" id="PF04397">
    <property type="entry name" value="LytTR"/>
    <property type="match status" value="1"/>
</dbReference>
<dbReference type="OrthoDB" id="9781059at2"/>
<feature type="domain" description="HTH LytTR-type" evidence="3">
    <location>
        <begin position="198"/>
        <end position="302"/>
    </location>
</feature>
<dbReference type="PANTHER" id="PTHR37299">
    <property type="entry name" value="TRANSCRIPTIONAL REGULATOR-RELATED"/>
    <property type="match status" value="1"/>
</dbReference>
<protein>
    <submittedName>
        <fullName evidence="4">DNA-binding protein</fullName>
    </submittedName>
</protein>
<evidence type="ECO:0000313" key="5">
    <source>
        <dbReference type="Proteomes" id="UP000228945"/>
    </source>
</evidence>
<dbReference type="InterPro" id="IPR012379">
    <property type="entry name" value="LytTR_MHYE"/>
</dbReference>
<gene>
    <name evidence="4" type="ORF">CSW64_08790</name>
</gene>
<evidence type="ECO:0000256" key="1">
    <source>
        <dbReference type="SAM" id="MobiDB-lite"/>
    </source>
</evidence>